<evidence type="ECO:0000256" key="4">
    <source>
        <dbReference type="ARBA" id="ARBA00023136"/>
    </source>
</evidence>
<dbReference type="SUPFAM" id="SSF53822">
    <property type="entry name" value="Periplasmic binding protein-like I"/>
    <property type="match status" value="1"/>
</dbReference>
<dbReference type="Gene3D" id="3.40.50.2300">
    <property type="match status" value="1"/>
</dbReference>
<sequence length="117" mass="12157">MLWLSMGAFAASVRLGYIYDQSSASWVVESFSQFKLGVKAVNDAGVLGGGYRLNYSVCNSEGEALVALRCAASLLDDPDVIGIVGTGYSSAAPLAASFSSIRQKPMVSPGSNLITLA</sequence>
<dbReference type="EMBL" id="JBGBPQ010000001">
    <property type="protein sequence ID" value="KAL1529246.1"/>
    <property type="molecule type" value="Genomic_DNA"/>
</dbReference>
<comment type="caution">
    <text evidence="6">The sequence shown here is derived from an EMBL/GenBank/DDBJ whole genome shotgun (WGS) entry which is preliminary data.</text>
</comment>
<reference evidence="6 7" key="1">
    <citation type="journal article" date="2024" name="Science">
        <title>Giant polyketide synthase enzymes in the biosynthesis of giant marine polyether toxins.</title>
        <authorList>
            <person name="Fallon T.R."/>
            <person name="Shende V.V."/>
            <person name="Wierzbicki I.H."/>
            <person name="Pendleton A.L."/>
            <person name="Watervoot N.F."/>
            <person name="Auber R.P."/>
            <person name="Gonzalez D.J."/>
            <person name="Wisecaver J.H."/>
            <person name="Moore B.S."/>
        </authorList>
    </citation>
    <scope>NUCLEOTIDE SEQUENCE [LARGE SCALE GENOMIC DNA]</scope>
    <source>
        <strain evidence="6 7">12B1</strain>
    </source>
</reference>
<protein>
    <recommendedName>
        <fullName evidence="5">Receptor ligand binding region domain-containing protein</fullName>
    </recommendedName>
</protein>
<dbReference type="GO" id="GO:0016020">
    <property type="term" value="C:membrane"/>
    <property type="evidence" value="ECO:0007669"/>
    <property type="project" value="UniProtKB-SubCell"/>
</dbReference>
<dbReference type="Pfam" id="PF01094">
    <property type="entry name" value="ANF_receptor"/>
    <property type="match status" value="1"/>
</dbReference>
<keyword evidence="7" id="KW-1185">Reference proteome</keyword>
<comment type="subcellular location">
    <subcellularLocation>
        <location evidence="1">Membrane</location>
    </subcellularLocation>
</comment>
<organism evidence="6 7">
    <name type="scientific">Prymnesium parvum</name>
    <name type="common">Toxic golden alga</name>
    <dbReference type="NCBI Taxonomy" id="97485"/>
    <lineage>
        <taxon>Eukaryota</taxon>
        <taxon>Haptista</taxon>
        <taxon>Haptophyta</taxon>
        <taxon>Prymnesiophyceae</taxon>
        <taxon>Prymnesiales</taxon>
        <taxon>Prymnesiaceae</taxon>
        <taxon>Prymnesium</taxon>
    </lineage>
</organism>
<dbReference type="InterPro" id="IPR028082">
    <property type="entry name" value="Peripla_BP_I"/>
</dbReference>
<proteinExistence type="predicted"/>
<keyword evidence="3" id="KW-1133">Transmembrane helix</keyword>
<keyword evidence="2" id="KW-0812">Transmembrane</keyword>
<evidence type="ECO:0000313" key="7">
    <source>
        <dbReference type="Proteomes" id="UP001515480"/>
    </source>
</evidence>
<dbReference type="Proteomes" id="UP001515480">
    <property type="component" value="Unassembled WGS sequence"/>
</dbReference>
<name>A0AB34K8P6_PRYPA</name>
<dbReference type="InterPro" id="IPR001828">
    <property type="entry name" value="ANF_lig-bd_rcpt"/>
</dbReference>
<dbReference type="AlphaFoldDB" id="A0AB34K8P6"/>
<evidence type="ECO:0000259" key="5">
    <source>
        <dbReference type="Pfam" id="PF01094"/>
    </source>
</evidence>
<evidence type="ECO:0000256" key="2">
    <source>
        <dbReference type="ARBA" id="ARBA00022692"/>
    </source>
</evidence>
<gene>
    <name evidence="6" type="ORF">AB1Y20_000201</name>
</gene>
<evidence type="ECO:0000256" key="3">
    <source>
        <dbReference type="ARBA" id="ARBA00022989"/>
    </source>
</evidence>
<accession>A0AB34K8P6</accession>
<feature type="domain" description="Receptor ligand binding region" evidence="5">
    <location>
        <begin position="34"/>
        <end position="111"/>
    </location>
</feature>
<evidence type="ECO:0000313" key="6">
    <source>
        <dbReference type="EMBL" id="KAL1529246.1"/>
    </source>
</evidence>
<keyword evidence="4" id="KW-0472">Membrane</keyword>
<evidence type="ECO:0000256" key="1">
    <source>
        <dbReference type="ARBA" id="ARBA00004370"/>
    </source>
</evidence>